<evidence type="ECO:0000256" key="3">
    <source>
        <dbReference type="ARBA" id="ARBA00023012"/>
    </source>
</evidence>
<proteinExistence type="predicted"/>
<dbReference type="GO" id="GO:0046983">
    <property type="term" value="F:protein dimerization activity"/>
    <property type="evidence" value="ECO:0007669"/>
    <property type="project" value="InterPro"/>
</dbReference>
<organism evidence="6 7">
    <name type="scientific">Asticcacaulis biprosthecium C19</name>
    <dbReference type="NCBI Taxonomy" id="715226"/>
    <lineage>
        <taxon>Bacteria</taxon>
        <taxon>Pseudomonadati</taxon>
        <taxon>Pseudomonadota</taxon>
        <taxon>Alphaproteobacteria</taxon>
        <taxon>Caulobacterales</taxon>
        <taxon>Caulobacteraceae</taxon>
        <taxon>Asticcacaulis</taxon>
    </lineage>
</organism>
<name>F4QGE3_9CAUL</name>
<evidence type="ECO:0000256" key="2">
    <source>
        <dbReference type="ARBA" id="ARBA00022777"/>
    </source>
</evidence>
<dbReference type="SUPFAM" id="SSF55874">
    <property type="entry name" value="ATPase domain of HSP90 chaperone/DNA topoisomerase II/histidine kinase"/>
    <property type="match status" value="1"/>
</dbReference>
<gene>
    <name evidence="6" type="ORF">ABI_09080</name>
</gene>
<feature type="domain" description="Histidine kinase/HSP90-like ATPase" evidence="4">
    <location>
        <begin position="150"/>
        <end position="244"/>
    </location>
</feature>
<accession>F4QGE3</accession>
<dbReference type="CDD" id="cd16917">
    <property type="entry name" value="HATPase_UhpB-NarQ-NarX-like"/>
    <property type="match status" value="1"/>
</dbReference>
<dbReference type="Gene3D" id="3.30.565.10">
    <property type="entry name" value="Histidine kinase-like ATPase, C-terminal domain"/>
    <property type="match status" value="1"/>
</dbReference>
<dbReference type="InterPro" id="IPR003594">
    <property type="entry name" value="HATPase_dom"/>
</dbReference>
<evidence type="ECO:0000259" key="5">
    <source>
        <dbReference type="Pfam" id="PF07730"/>
    </source>
</evidence>
<dbReference type="eggNOG" id="COG4564">
    <property type="taxonomic scope" value="Bacteria"/>
</dbReference>
<reference evidence="7" key="1">
    <citation type="submission" date="2011-03" db="EMBL/GenBank/DDBJ databases">
        <title>Draft genome sequence of Brevundimonas diminuta.</title>
        <authorList>
            <person name="Brown P.J.B."/>
            <person name="Buechlein A."/>
            <person name="Hemmerich C."/>
            <person name="Brun Y.V."/>
        </authorList>
    </citation>
    <scope>NUCLEOTIDE SEQUENCE [LARGE SCALE GENOMIC DNA]</scope>
    <source>
        <strain evidence="7">C19</strain>
    </source>
</reference>
<evidence type="ECO:0000259" key="4">
    <source>
        <dbReference type="Pfam" id="PF02518"/>
    </source>
</evidence>
<evidence type="ECO:0000313" key="6">
    <source>
        <dbReference type="EMBL" id="EGF92471.1"/>
    </source>
</evidence>
<dbReference type="InterPro" id="IPR011712">
    <property type="entry name" value="Sig_transdc_His_kin_sub3_dim/P"/>
</dbReference>
<dbReference type="HOGENOM" id="CLU_000445_20_6_5"/>
<dbReference type="EMBL" id="GL883077">
    <property type="protein sequence ID" value="EGF92471.1"/>
    <property type="molecule type" value="Genomic_DNA"/>
</dbReference>
<feature type="domain" description="Signal transduction histidine kinase subgroup 3 dimerisation and phosphoacceptor" evidence="5">
    <location>
        <begin position="47"/>
        <end position="111"/>
    </location>
</feature>
<keyword evidence="3" id="KW-0902">Two-component regulatory system</keyword>
<dbReference type="AlphaFoldDB" id="F4QGE3"/>
<dbReference type="STRING" id="715226.ABI_09080"/>
<dbReference type="InterPro" id="IPR036890">
    <property type="entry name" value="HATPase_C_sf"/>
</dbReference>
<evidence type="ECO:0000313" key="7">
    <source>
        <dbReference type="Proteomes" id="UP000006512"/>
    </source>
</evidence>
<dbReference type="PANTHER" id="PTHR24421">
    <property type="entry name" value="NITRATE/NITRITE SENSOR PROTEIN NARX-RELATED"/>
    <property type="match status" value="1"/>
</dbReference>
<dbReference type="GO" id="GO:0000155">
    <property type="term" value="F:phosphorelay sensor kinase activity"/>
    <property type="evidence" value="ECO:0007669"/>
    <property type="project" value="InterPro"/>
</dbReference>
<dbReference type="Pfam" id="PF07730">
    <property type="entry name" value="HisKA_3"/>
    <property type="match status" value="1"/>
</dbReference>
<keyword evidence="1" id="KW-0808">Transferase</keyword>
<protein>
    <submittedName>
        <fullName evidence="6">Histidine kinase family protein</fullName>
    </submittedName>
</protein>
<dbReference type="GO" id="GO:0016020">
    <property type="term" value="C:membrane"/>
    <property type="evidence" value="ECO:0007669"/>
    <property type="project" value="InterPro"/>
</dbReference>
<keyword evidence="2 6" id="KW-0418">Kinase</keyword>
<keyword evidence="7" id="KW-1185">Reference proteome</keyword>
<evidence type="ECO:0000256" key="1">
    <source>
        <dbReference type="ARBA" id="ARBA00022679"/>
    </source>
</evidence>
<dbReference type="InterPro" id="IPR050482">
    <property type="entry name" value="Sensor_HK_TwoCompSys"/>
</dbReference>
<dbReference type="Pfam" id="PF02518">
    <property type="entry name" value="HATPase_c"/>
    <property type="match status" value="1"/>
</dbReference>
<sequence length="250" mass="27343">MALELIGTTVNRFEQERDRASLLAALSDRERRLEFVVGRLFSAQEEERRRLSHDLHDGVAQTATALARLLEGASGKTCDPLQSDERLRLASIARDLVGELRSIIAGLRPTLLDDLGLQAAITSIADILASDRYEVDLQIDAPTPGLPSHVETALYRVAQEATNNIRKHAGGPCRVLIHLVEDRGAYCLRVRDFGQGIKDKRGLGDMERLGHHVGIQVMQERMIAIGGSLEWQGSEGGVTVTASLGASYDQ</sequence>
<dbReference type="Gene3D" id="1.20.5.1930">
    <property type="match status" value="1"/>
</dbReference>
<dbReference type="Proteomes" id="UP000006512">
    <property type="component" value="Unassembled WGS sequence"/>
</dbReference>